<accession>A0A0D1XEJ9</accession>
<keyword evidence="6" id="KW-0479">Metal-binding</keyword>
<evidence type="ECO:0000256" key="6">
    <source>
        <dbReference type="ARBA" id="ARBA00022723"/>
    </source>
</evidence>
<evidence type="ECO:0000256" key="7">
    <source>
        <dbReference type="ARBA" id="ARBA00022842"/>
    </source>
</evidence>
<dbReference type="GeneID" id="27315776"/>
<evidence type="ECO:0000259" key="9">
    <source>
        <dbReference type="Pfam" id="PF03828"/>
    </source>
</evidence>
<dbReference type="VEuPathDB" id="FungiDB:PV09_07803"/>
<feature type="compositionally biased region" description="Polar residues" evidence="8">
    <location>
        <begin position="1083"/>
        <end position="1096"/>
    </location>
</feature>
<feature type="region of interest" description="Disordered" evidence="8">
    <location>
        <begin position="627"/>
        <end position="682"/>
    </location>
</feature>
<dbReference type="OrthoDB" id="2274644at2759"/>
<dbReference type="GO" id="GO:0046872">
    <property type="term" value="F:metal ion binding"/>
    <property type="evidence" value="ECO:0007669"/>
    <property type="project" value="UniProtKB-KW"/>
</dbReference>
<feature type="region of interest" description="Disordered" evidence="8">
    <location>
        <begin position="92"/>
        <end position="114"/>
    </location>
</feature>
<dbReference type="Pfam" id="PF03828">
    <property type="entry name" value="PAP_assoc"/>
    <property type="match status" value="1"/>
</dbReference>
<dbReference type="PANTHER" id="PTHR12271:SF113">
    <property type="entry name" value="POLY(A) RNA POLYMERASE CID11"/>
    <property type="match status" value="1"/>
</dbReference>
<reference evidence="11 12" key="1">
    <citation type="submission" date="2015-01" db="EMBL/GenBank/DDBJ databases">
        <title>The Genome Sequence of Ochroconis gallopava CBS43764.</title>
        <authorList>
            <consortium name="The Broad Institute Genomics Platform"/>
            <person name="Cuomo C."/>
            <person name="de Hoog S."/>
            <person name="Gorbushina A."/>
            <person name="Stielow B."/>
            <person name="Teixiera M."/>
            <person name="Abouelleil A."/>
            <person name="Chapman S.B."/>
            <person name="Priest M."/>
            <person name="Young S.K."/>
            <person name="Wortman J."/>
            <person name="Nusbaum C."/>
            <person name="Birren B."/>
        </authorList>
    </citation>
    <scope>NUCLEOTIDE SEQUENCE [LARGE SCALE GENOMIC DNA]</scope>
    <source>
        <strain evidence="11 12">CBS 43764</strain>
    </source>
</reference>
<dbReference type="AlphaFoldDB" id="A0A0D1XEJ9"/>
<feature type="compositionally biased region" description="Low complexity" evidence="8">
    <location>
        <begin position="638"/>
        <end position="649"/>
    </location>
</feature>
<dbReference type="SUPFAM" id="SSF81631">
    <property type="entry name" value="PAP/OAS1 substrate-binding domain"/>
    <property type="match status" value="1"/>
</dbReference>
<feature type="region of interest" description="Disordered" evidence="8">
    <location>
        <begin position="934"/>
        <end position="981"/>
    </location>
</feature>
<name>A0A0D1XEJ9_9PEZI</name>
<dbReference type="InterPro" id="IPR043519">
    <property type="entry name" value="NT_sf"/>
</dbReference>
<dbReference type="HOGENOM" id="CLU_002806_0_0_1"/>
<feature type="compositionally biased region" description="Basic and acidic residues" evidence="8">
    <location>
        <begin position="98"/>
        <end position="114"/>
    </location>
</feature>
<feature type="region of interest" description="Disordered" evidence="8">
    <location>
        <begin position="832"/>
        <end position="873"/>
    </location>
</feature>
<evidence type="ECO:0000256" key="4">
    <source>
        <dbReference type="ARBA" id="ARBA00012388"/>
    </source>
</evidence>
<dbReference type="STRING" id="253628.A0A0D1XEJ9"/>
<dbReference type="SUPFAM" id="SSF81301">
    <property type="entry name" value="Nucleotidyltransferase"/>
    <property type="match status" value="1"/>
</dbReference>
<dbReference type="InterPro" id="IPR002058">
    <property type="entry name" value="PAP_assoc"/>
</dbReference>
<protein>
    <recommendedName>
        <fullName evidence="4">polynucleotide adenylyltransferase</fullName>
        <ecNumber evidence="4">2.7.7.19</ecNumber>
    </recommendedName>
</protein>
<feature type="compositionally biased region" description="Polar residues" evidence="8">
    <location>
        <begin position="590"/>
        <end position="602"/>
    </location>
</feature>
<organism evidence="11 12">
    <name type="scientific">Verruconis gallopava</name>
    <dbReference type="NCBI Taxonomy" id="253628"/>
    <lineage>
        <taxon>Eukaryota</taxon>
        <taxon>Fungi</taxon>
        <taxon>Dikarya</taxon>
        <taxon>Ascomycota</taxon>
        <taxon>Pezizomycotina</taxon>
        <taxon>Dothideomycetes</taxon>
        <taxon>Pleosporomycetidae</taxon>
        <taxon>Venturiales</taxon>
        <taxon>Sympoventuriaceae</taxon>
        <taxon>Verruconis</taxon>
    </lineage>
</organism>
<dbReference type="EC" id="2.7.7.19" evidence="4"/>
<evidence type="ECO:0000256" key="3">
    <source>
        <dbReference type="ARBA" id="ARBA00008593"/>
    </source>
</evidence>
<proteinExistence type="inferred from homology"/>
<keyword evidence="12" id="KW-1185">Reference proteome</keyword>
<evidence type="ECO:0000259" key="10">
    <source>
        <dbReference type="Pfam" id="PF22600"/>
    </source>
</evidence>
<dbReference type="CDD" id="cd05402">
    <property type="entry name" value="NT_PAP_TUTase"/>
    <property type="match status" value="1"/>
</dbReference>
<dbReference type="Proteomes" id="UP000053259">
    <property type="component" value="Unassembled WGS sequence"/>
</dbReference>
<dbReference type="Gene3D" id="1.10.1410.10">
    <property type="match status" value="1"/>
</dbReference>
<keyword evidence="5" id="KW-0808">Transferase</keyword>
<dbReference type="Pfam" id="PF22600">
    <property type="entry name" value="MTPAP-like_central"/>
    <property type="match status" value="1"/>
</dbReference>
<gene>
    <name evidence="11" type="ORF">PV09_07803</name>
</gene>
<dbReference type="GO" id="GO:0010605">
    <property type="term" value="P:negative regulation of macromolecule metabolic process"/>
    <property type="evidence" value="ECO:0007669"/>
    <property type="project" value="UniProtKB-ARBA"/>
</dbReference>
<comment type="cofactor">
    <cofactor evidence="1">
        <name>Mn(2+)</name>
        <dbReference type="ChEBI" id="CHEBI:29035"/>
    </cofactor>
</comment>
<dbReference type="GO" id="GO:0031123">
    <property type="term" value="P:RNA 3'-end processing"/>
    <property type="evidence" value="ECO:0007669"/>
    <property type="project" value="TreeGrafter"/>
</dbReference>
<feature type="domain" description="Poly(A) RNA polymerase mitochondrial-like central palm" evidence="10">
    <location>
        <begin position="115"/>
        <end position="247"/>
    </location>
</feature>
<feature type="compositionally biased region" description="Low complexity" evidence="8">
    <location>
        <begin position="574"/>
        <end position="589"/>
    </location>
</feature>
<evidence type="ECO:0000313" key="11">
    <source>
        <dbReference type="EMBL" id="KIW00606.1"/>
    </source>
</evidence>
<sequence>MAARNGGHPLPPRPPLASHQSNSVPSTPHQHAREFQSRSRSPSPNAGLGLGSHSPRSVQSEGPIATLPKGRPACKYETSAAFSRRRMQYDIGDAPLENPKEEPKKALDPHEEKKLSGDMRELYDRLLPSEESNRKRLKFVQKLERILRSQWPDTEFKVHIFGSSGNLLCTSDSDVDICIQTPMKKLESMHSLADTLHNNGMERVVCIAAAKVPIVKIWDPEFELAADMNVNNTLALENTRMIKTYVQVDDRVRPLAMIIKHWTRQRMLNDAGIGGTLSSYAWICMIINFLQTRNPPILPALHQMEHEKYYAQDGTESGFNDDLSKLRGFGSANKETIGELLFYFFRFYAYEMAYDSSVISVRHGKILTRKEKGWDHTSKEGQWRLAIEEPFNTSRNLGNSADSTAFRGLHLELRQAFAYLADGAQLDKMLVAYEFPPEEKGIFQKPKSGPKPVLSAAIPPVQPSSRVPRGGGSLRGGRHSNSRQGNSFRRSSSGAAFGRYPFPFLNSPPIGLSGLDYMNVAGSPEAFARLQEQLLQVNGLQLEQLKAKFAFQEQQIRAAEQARNASVVHAHTVAQGSSKGSQGNGSNASPQKTPYLTGNSSPQLSHSSMIYPEYLYQSFAYEGHPLSQSISHDGARTNPSSPSLSNAAPRRQTQRTAGLNGSAQGSGSLRSQSQPARGLPSTFAVPGYPQFAGIPGYGFAPYPVSNTSQDPSAMSQSSGDGSIIYGETNIYPTPKEYVGYYVPATQPPVATHQQIPTFGTLPQIPQFSELAHRRNRQSQDLQLTLNGNRHASRSPSPLGHQRTFSIPVHNSAGLRSAPLPRMAEQHHPDRIELPPALRTGRPNAGPAVVNGSMPLPKTPGNQSTTSDEDPTAVVGTEETSAGFFTKGDIFVQNTNALGLSGFQSSFAAGDSSNYQDASTMYSTHEPKALFSDAPAAGVENLPPPKSTNPSPSQASVSFADSSMSVANSGGDDQASPNCFQSSWNAPSALTSASKSATLPLDTSKAAHMHGKHPEPKTAPVLSPVYETRSPSPTATRRTDHVRQSSINGVIAPVNGDSPLINGNSGMDPVPPTPLNDGADRSKQGITQPSANGQWQTGRKKNRRRSRSGPNPAKSASGVVSASAPAVGDDKIRSTAAPAPETERKGG</sequence>
<dbReference type="RefSeq" id="XP_016210475.1">
    <property type="nucleotide sequence ID" value="XM_016361615.1"/>
</dbReference>
<feature type="compositionally biased region" description="Polar residues" evidence="8">
    <location>
        <begin position="654"/>
        <end position="675"/>
    </location>
</feature>
<dbReference type="Gene3D" id="3.30.460.10">
    <property type="entry name" value="Beta Polymerase, domain 2"/>
    <property type="match status" value="1"/>
</dbReference>
<evidence type="ECO:0000313" key="12">
    <source>
        <dbReference type="Proteomes" id="UP000053259"/>
    </source>
</evidence>
<dbReference type="EMBL" id="KN847561">
    <property type="protein sequence ID" value="KIW00606.1"/>
    <property type="molecule type" value="Genomic_DNA"/>
</dbReference>
<feature type="region of interest" description="Disordered" evidence="8">
    <location>
        <begin position="1"/>
        <end position="72"/>
    </location>
</feature>
<feature type="region of interest" description="Disordered" evidence="8">
    <location>
        <begin position="567"/>
        <end position="602"/>
    </location>
</feature>
<evidence type="ECO:0000256" key="8">
    <source>
        <dbReference type="SAM" id="MobiDB-lite"/>
    </source>
</evidence>
<feature type="region of interest" description="Disordered" evidence="8">
    <location>
        <begin position="1005"/>
        <end position="1146"/>
    </location>
</feature>
<comment type="cofactor">
    <cofactor evidence="2">
        <name>Mg(2+)</name>
        <dbReference type="ChEBI" id="CHEBI:18420"/>
    </cofactor>
</comment>
<feature type="compositionally biased region" description="Basic residues" evidence="8">
    <location>
        <begin position="1097"/>
        <end position="1106"/>
    </location>
</feature>
<comment type="similarity">
    <text evidence="3">Belongs to the DNA polymerase type-B-like family.</text>
</comment>
<dbReference type="GO" id="GO:1990817">
    <property type="term" value="F:poly(A) RNA polymerase activity"/>
    <property type="evidence" value="ECO:0007669"/>
    <property type="project" value="UniProtKB-EC"/>
</dbReference>
<dbReference type="InParanoid" id="A0A0D1XEJ9"/>
<dbReference type="PANTHER" id="PTHR12271">
    <property type="entry name" value="POLY A POLYMERASE CID PAP -RELATED"/>
    <property type="match status" value="1"/>
</dbReference>
<dbReference type="InterPro" id="IPR054708">
    <property type="entry name" value="MTPAP-like_central"/>
</dbReference>
<evidence type="ECO:0000256" key="5">
    <source>
        <dbReference type="ARBA" id="ARBA00022679"/>
    </source>
</evidence>
<evidence type="ECO:0000256" key="1">
    <source>
        <dbReference type="ARBA" id="ARBA00001936"/>
    </source>
</evidence>
<feature type="compositionally biased region" description="Polar residues" evidence="8">
    <location>
        <begin position="947"/>
        <end position="967"/>
    </location>
</feature>
<feature type="region of interest" description="Disordered" evidence="8">
    <location>
        <begin position="442"/>
        <end position="492"/>
    </location>
</feature>
<keyword evidence="7" id="KW-0460">Magnesium</keyword>
<evidence type="ECO:0000256" key="2">
    <source>
        <dbReference type="ARBA" id="ARBA00001946"/>
    </source>
</evidence>
<feature type="compositionally biased region" description="Polar residues" evidence="8">
    <location>
        <begin position="18"/>
        <end position="29"/>
    </location>
</feature>
<feature type="compositionally biased region" description="Low complexity" evidence="8">
    <location>
        <begin position="1107"/>
        <end position="1126"/>
    </location>
</feature>
<feature type="domain" description="PAP-associated" evidence="9">
    <location>
        <begin position="337"/>
        <end position="394"/>
    </location>
</feature>